<gene>
    <name evidence="2" type="ORF">EVAR_30855_1</name>
</gene>
<dbReference type="AlphaFoldDB" id="A0A4C1XUF0"/>
<feature type="compositionally biased region" description="Basic and acidic residues" evidence="1">
    <location>
        <begin position="88"/>
        <end position="98"/>
    </location>
</feature>
<comment type="caution">
    <text evidence="2">The sequence shown here is derived from an EMBL/GenBank/DDBJ whole genome shotgun (WGS) entry which is preliminary data.</text>
</comment>
<evidence type="ECO:0000256" key="1">
    <source>
        <dbReference type="SAM" id="MobiDB-lite"/>
    </source>
</evidence>
<feature type="region of interest" description="Disordered" evidence="1">
    <location>
        <begin position="82"/>
        <end position="120"/>
    </location>
</feature>
<accession>A0A4C1XUF0</accession>
<dbReference type="Proteomes" id="UP000299102">
    <property type="component" value="Unassembled WGS sequence"/>
</dbReference>
<protein>
    <submittedName>
        <fullName evidence="2">Uncharacterized protein</fullName>
    </submittedName>
</protein>
<reference evidence="2 3" key="1">
    <citation type="journal article" date="2019" name="Commun. Biol.">
        <title>The bagworm genome reveals a unique fibroin gene that provides high tensile strength.</title>
        <authorList>
            <person name="Kono N."/>
            <person name="Nakamura H."/>
            <person name="Ohtoshi R."/>
            <person name="Tomita M."/>
            <person name="Numata K."/>
            <person name="Arakawa K."/>
        </authorList>
    </citation>
    <scope>NUCLEOTIDE SEQUENCE [LARGE SCALE GENOMIC DNA]</scope>
</reference>
<evidence type="ECO:0000313" key="2">
    <source>
        <dbReference type="EMBL" id="GBP65795.1"/>
    </source>
</evidence>
<sequence length="120" mass="13281">MCTIEARASPATPAPPLGNHFIYPTSARNGSESRRCAVISYLNYLNFKFKREQFNLNVRTLEKQFVRAKSNLACRTLRRAHCGGAHGPSRDAGDDGCRLRPAQDSGPESPTYAPLPWSIC</sequence>
<name>A0A4C1XUF0_EUMVA</name>
<keyword evidence="3" id="KW-1185">Reference proteome</keyword>
<organism evidence="2 3">
    <name type="scientific">Eumeta variegata</name>
    <name type="common">Bagworm moth</name>
    <name type="synonym">Eumeta japonica</name>
    <dbReference type="NCBI Taxonomy" id="151549"/>
    <lineage>
        <taxon>Eukaryota</taxon>
        <taxon>Metazoa</taxon>
        <taxon>Ecdysozoa</taxon>
        <taxon>Arthropoda</taxon>
        <taxon>Hexapoda</taxon>
        <taxon>Insecta</taxon>
        <taxon>Pterygota</taxon>
        <taxon>Neoptera</taxon>
        <taxon>Endopterygota</taxon>
        <taxon>Lepidoptera</taxon>
        <taxon>Glossata</taxon>
        <taxon>Ditrysia</taxon>
        <taxon>Tineoidea</taxon>
        <taxon>Psychidae</taxon>
        <taxon>Oiketicinae</taxon>
        <taxon>Eumeta</taxon>
    </lineage>
</organism>
<dbReference type="EMBL" id="BGZK01000939">
    <property type="protein sequence ID" value="GBP65795.1"/>
    <property type="molecule type" value="Genomic_DNA"/>
</dbReference>
<evidence type="ECO:0000313" key="3">
    <source>
        <dbReference type="Proteomes" id="UP000299102"/>
    </source>
</evidence>
<proteinExistence type="predicted"/>